<feature type="transmembrane region" description="Helical" evidence="5">
    <location>
        <begin position="239"/>
        <end position="260"/>
    </location>
</feature>
<dbReference type="SUPFAM" id="SSF103473">
    <property type="entry name" value="MFS general substrate transporter"/>
    <property type="match status" value="1"/>
</dbReference>
<keyword evidence="3 5" id="KW-1133">Transmembrane helix</keyword>
<feature type="transmembrane region" description="Helical" evidence="5">
    <location>
        <begin position="296"/>
        <end position="319"/>
    </location>
</feature>
<evidence type="ECO:0000256" key="1">
    <source>
        <dbReference type="ARBA" id="ARBA00004141"/>
    </source>
</evidence>
<gene>
    <name evidence="7" type="ordered locus">DMR_37250</name>
</gene>
<sequence>MRPSPFRLLCGAGFLAILSTTMAKNPVLPLFAAHLGAGLEGVGLVSALSPLAGVLVGIPGGLCSDRFGRRGMLLVSSLIFASAPFAYLLVSGVWGLALARFYHGLATGIFMPVAQAAVADAFNAARGEKLGSFSSATLAGRFLAPMLGGAALSLGFPGVYILCGLAGMGAMLLTWKLPTFEGRDEGPRKCRSSLQDSLRDLLASQGILAGCLLEAGILFAYGSFEAFLPIVSQERGYPAWLTGALFSAQVVTVALTRPFFGRFSDRHGRMGQMLCGAALTAAACAAIPFAPGVVSLFVLSMLLGLALSVATSATTAYVADLSSRENRGGAMGLLGAIMDVGHSAGPLTAGLAAAIFGSTGAFAVGAAVLLAVTAWVWTVPGPAKN</sequence>
<comment type="subcellular location">
    <subcellularLocation>
        <location evidence="1">Membrane</location>
        <topology evidence="1">Multi-pass membrane protein</topology>
    </subcellularLocation>
</comment>
<dbReference type="Proteomes" id="UP000009071">
    <property type="component" value="Chromosome"/>
</dbReference>
<keyword evidence="8" id="KW-1185">Reference proteome</keyword>
<dbReference type="PROSITE" id="PS50850">
    <property type="entry name" value="MFS"/>
    <property type="match status" value="1"/>
</dbReference>
<feature type="transmembrane region" description="Helical" evidence="5">
    <location>
        <begin position="198"/>
        <end position="219"/>
    </location>
</feature>
<dbReference type="RefSeq" id="WP_015862358.1">
    <property type="nucleotide sequence ID" value="NC_012796.1"/>
</dbReference>
<feature type="transmembrane region" description="Helical" evidence="5">
    <location>
        <begin position="39"/>
        <end position="60"/>
    </location>
</feature>
<evidence type="ECO:0000256" key="4">
    <source>
        <dbReference type="ARBA" id="ARBA00023136"/>
    </source>
</evidence>
<feature type="transmembrane region" description="Helical" evidence="5">
    <location>
        <begin position="361"/>
        <end position="379"/>
    </location>
</feature>
<evidence type="ECO:0000313" key="7">
    <source>
        <dbReference type="EMBL" id="BAH77216.1"/>
    </source>
</evidence>
<keyword evidence="4 5" id="KW-0472">Membrane</keyword>
<dbReference type="PROSITE" id="PS00216">
    <property type="entry name" value="SUGAR_TRANSPORT_1"/>
    <property type="match status" value="1"/>
</dbReference>
<dbReference type="STRING" id="573370.DMR_37250"/>
<feature type="domain" description="Major facilitator superfamily (MFS) profile" evidence="6">
    <location>
        <begin position="5"/>
        <end position="384"/>
    </location>
</feature>
<keyword evidence="2 5" id="KW-0812">Transmembrane</keyword>
<dbReference type="PANTHER" id="PTHR23518">
    <property type="entry name" value="C-METHYLTRANSFERASE"/>
    <property type="match status" value="1"/>
</dbReference>
<evidence type="ECO:0000313" key="8">
    <source>
        <dbReference type="Proteomes" id="UP000009071"/>
    </source>
</evidence>
<reference evidence="7 8" key="1">
    <citation type="journal article" date="2009" name="Genome Res.">
        <title>Whole genome sequence of Desulfovibrio magneticus strain RS-1 revealed common gene clusters in magnetotactic bacteria.</title>
        <authorList>
            <person name="Nakazawa H."/>
            <person name="Arakaki A."/>
            <person name="Narita-Yamada S."/>
            <person name="Yashiro I."/>
            <person name="Jinno K."/>
            <person name="Aoki N."/>
            <person name="Tsuruyama A."/>
            <person name="Okamura Y."/>
            <person name="Tanikawa S."/>
            <person name="Fujita N."/>
            <person name="Takeyama H."/>
            <person name="Matsunaga T."/>
        </authorList>
    </citation>
    <scope>NUCLEOTIDE SEQUENCE [LARGE SCALE GENOMIC DNA]</scope>
    <source>
        <strain evidence="8">ATCC 700980 / DSM 13731 / RS-1</strain>
    </source>
</reference>
<feature type="transmembrane region" description="Helical" evidence="5">
    <location>
        <begin position="158"/>
        <end position="177"/>
    </location>
</feature>
<dbReference type="OrthoDB" id="9814303at2"/>
<dbReference type="GO" id="GO:0022857">
    <property type="term" value="F:transmembrane transporter activity"/>
    <property type="evidence" value="ECO:0007669"/>
    <property type="project" value="InterPro"/>
</dbReference>
<dbReference type="InterPro" id="IPR036259">
    <property type="entry name" value="MFS_trans_sf"/>
</dbReference>
<feature type="transmembrane region" description="Helical" evidence="5">
    <location>
        <begin position="272"/>
        <end position="290"/>
    </location>
</feature>
<dbReference type="InterPro" id="IPR011701">
    <property type="entry name" value="MFS"/>
</dbReference>
<dbReference type="Pfam" id="PF07690">
    <property type="entry name" value="MFS_1"/>
    <property type="match status" value="1"/>
</dbReference>
<dbReference type="InterPro" id="IPR020846">
    <property type="entry name" value="MFS_dom"/>
</dbReference>
<dbReference type="InterPro" id="IPR005829">
    <property type="entry name" value="Sugar_transporter_CS"/>
</dbReference>
<organism evidence="7 8">
    <name type="scientific">Solidesulfovibrio magneticus (strain ATCC 700980 / DSM 13731 / RS-1)</name>
    <name type="common">Desulfovibrio magneticus</name>
    <dbReference type="NCBI Taxonomy" id="573370"/>
    <lineage>
        <taxon>Bacteria</taxon>
        <taxon>Pseudomonadati</taxon>
        <taxon>Thermodesulfobacteriota</taxon>
        <taxon>Desulfovibrionia</taxon>
        <taxon>Desulfovibrionales</taxon>
        <taxon>Desulfovibrionaceae</taxon>
        <taxon>Solidesulfovibrio</taxon>
    </lineage>
</organism>
<accession>C4XM88</accession>
<evidence type="ECO:0000259" key="6">
    <source>
        <dbReference type="PROSITE" id="PS50850"/>
    </source>
</evidence>
<dbReference type="EMBL" id="AP010904">
    <property type="protein sequence ID" value="BAH77216.1"/>
    <property type="molecule type" value="Genomic_DNA"/>
</dbReference>
<dbReference type="GO" id="GO:0016020">
    <property type="term" value="C:membrane"/>
    <property type="evidence" value="ECO:0007669"/>
    <property type="project" value="UniProtKB-SubCell"/>
</dbReference>
<dbReference type="PANTHER" id="PTHR23518:SF2">
    <property type="entry name" value="MAJOR FACILITATOR SUPERFAMILY TRANSPORTER"/>
    <property type="match status" value="1"/>
</dbReference>
<proteinExistence type="predicted"/>
<dbReference type="HOGENOM" id="CLU_001265_10_14_7"/>
<evidence type="ECO:0000256" key="5">
    <source>
        <dbReference type="SAM" id="Phobius"/>
    </source>
</evidence>
<dbReference type="Gene3D" id="1.20.1250.20">
    <property type="entry name" value="MFS general substrate transporter like domains"/>
    <property type="match status" value="2"/>
</dbReference>
<evidence type="ECO:0000256" key="3">
    <source>
        <dbReference type="ARBA" id="ARBA00022989"/>
    </source>
</evidence>
<name>C4XM88_SOLM1</name>
<dbReference type="AlphaFoldDB" id="C4XM88"/>
<dbReference type="eggNOG" id="COG2814">
    <property type="taxonomic scope" value="Bacteria"/>
</dbReference>
<protein>
    <submittedName>
        <fullName evidence="7">Major facilitator superfamily protein</fullName>
    </submittedName>
</protein>
<evidence type="ECO:0000256" key="2">
    <source>
        <dbReference type="ARBA" id="ARBA00022692"/>
    </source>
</evidence>
<dbReference type="KEGG" id="dma:DMR_37250"/>
<feature type="transmembrane region" description="Helical" evidence="5">
    <location>
        <begin position="72"/>
        <end position="95"/>
    </location>
</feature>
<feature type="transmembrane region" description="Helical" evidence="5">
    <location>
        <begin position="331"/>
        <end position="355"/>
    </location>
</feature>
<dbReference type="CDD" id="cd17325">
    <property type="entry name" value="MFS_MdtG_SLC18_like"/>
    <property type="match status" value="1"/>
</dbReference>